<gene>
    <name evidence="2" type="ORF">CRE_17314</name>
</gene>
<reference evidence="2" key="1">
    <citation type="submission" date="2007-07" db="EMBL/GenBank/DDBJ databases">
        <title>PCAP assembly of the Caenorhabditis remanei genome.</title>
        <authorList>
            <consortium name="The Caenorhabditis remanei Sequencing Consortium"/>
            <person name="Wilson R.K."/>
        </authorList>
    </citation>
    <scope>NUCLEOTIDE SEQUENCE [LARGE SCALE GENOMIC DNA]</scope>
    <source>
        <strain evidence="2">PB4641</strain>
    </source>
</reference>
<dbReference type="AlphaFoldDB" id="E3MS40"/>
<evidence type="ECO:0000313" key="2">
    <source>
        <dbReference type="EMBL" id="EFP08145.1"/>
    </source>
</evidence>
<dbReference type="EMBL" id="DS268471">
    <property type="protein sequence ID" value="EFP08145.1"/>
    <property type="molecule type" value="Genomic_DNA"/>
</dbReference>
<organism evidence="3">
    <name type="scientific">Caenorhabditis remanei</name>
    <name type="common">Caenorhabditis vulgaris</name>
    <dbReference type="NCBI Taxonomy" id="31234"/>
    <lineage>
        <taxon>Eukaryota</taxon>
        <taxon>Metazoa</taxon>
        <taxon>Ecdysozoa</taxon>
        <taxon>Nematoda</taxon>
        <taxon>Chromadorea</taxon>
        <taxon>Rhabditida</taxon>
        <taxon>Rhabditina</taxon>
        <taxon>Rhabditomorpha</taxon>
        <taxon>Rhabditoidea</taxon>
        <taxon>Rhabditidae</taxon>
        <taxon>Peloderinae</taxon>
        <taxon>Caenorhabditis</taxon>
    </lineage>
</organism>
<accession>E3MS40</accession>
<keyword evidence="3" id="KW-1185">Reference proteome</keyword>
<protein>
    <submittedName>
        <fullName evidence="2">Uncharacterized protein</fullName>
    </submittedName>
</protein>
<evidence type="ECO:0000313" key="3">
    <source>
        <dbReference type="Proteomes" id="UP000008281"/>
    </source>
</evidence>
<proteinExistence type="predicted"/>
<dbReference type="Proteomes" id="UP000008281">
    <property type="component" value="Unassembled WGS sequence"/>
</dbReference>
<dbReference type="HOGENOM" id="CLU_2160744_0_0_1"/>
<feature type="region of interest" description="Disordered" evidence="1">
    <location>
        <begin position="70"/>
        <end position="89"/>
    </location>
</feature>
<evidence type="ECO:0000256" key="1">
    <source>
        <dbReference type="SAM" id="MobiDB-lite"/>
    </source>
</evidence>
<name>E3MS40_CAERE</name>
<sequence length="111" mass="12914">MSQPQKVSCEAIKDMERNGQFEIEGVYIFCRDAPEFLLYLCSDCLSYCNTRIYEGVEKFCEGDSGSPACDWPPEPTTTTTTTRKKKEDWDKNYEEVKNWEESEEIQESNVN</sequence>
<dbReference type="InParanoid" id="E3MS40"/>